<dbReference type="Proteomes" id="UP000664628">
    <property type="component" value="Unassembled WGS sequence"/>
</dbReference>
<dbReference type="EMBL" id="JAFMYW010000001">
    <property type="protein sequence ID" value="MBO0947492.1"/>
    <property type="molecule type" value="Genomic_DNA"/>
</dbReference>
<accession>A0ABS3JF21</accession>
<dbReference type="PRINTS" id="PR00833">
    <property type="entry name" value="POAALLERGEN"/>
</dbReference>
<feature type="region of interest" description="Disordered" evidence="1">
    <location>
        <begin position="211"/>
        <end position="267"/>
    </location>
</feature>
<evidence type="ECO:0000256" key="1">
    <source>
        <dbReference type="SAM" id="MobiDB-lite"/>
    </source>
</evidence>
<feature type="chain" id="PRO_5047408034" evidence="2">
    <location>
        <begin position="19"/>
        <end position="416"/>
    </location>
</feature>
<gene>
    <name evidence="3" type="ORF">J2I46_02800</name>
</gene>
<evidence type="ECO:0000313" key="3">
    <source>
        <dbReference type="EMBL" id="MBO0947492.1"/>
    </source>
</evidence>
<evidence type="ECO:0000256" key="2">
    <source>
        <dbReference type="SAM" id="SignalP"/>
    </source>
</evidence>
<reference evidence="3 4" key="1">
    <citation type="submission" date="2021-03" db="EMBL/GenBank/DDBJ databases">
        <title>Fibrella sp. HMF5405 genome sequencing and assembly.</title>
        <authorList>
            <person name="Kang H."/>
            <person name="Kim H."/>
            <person name="Bae S."/>
            <person name="Joh K."/>
        </authorList>
    </citation>
    <scope>NUCLEOTIDE SEQUENCE [LARGE SCALE GENOMIC DNA]</scope>
    <source>
        <strain evidence="3 4">HMF5405</strain>
    </source>
</reference>
<keyword evidence="4" id="KW-1185">Reference proteome</keyword>
<feature type="compositionally biased region" description="Polar residues" evidence="1">
    <location>
        <begin position="215"/>
        <end position="225"/>
    </location>
</feature>
<feature type="signal peptide" evidence="2">
    <location>
        <begin position="1"/>
        <end position="18"/>
    </location>
</feature>
<comment type="caution">
    <text evidence="3">The sequence shown here is derived from an EMBL/GenBank/DDBJ whole genome shotgun (WGS) entry which is preliminary data.</text>
</comment>
<feature type="compositionally biased region" description="Low complexity" evidence="1">
    <location>
        <begin position="234"/>
        <end position="267"/>
    </location>
</feature>
<organism evidence="3 4">
    <name type="scientific">Fibrella forsythiae</name>
    <dbReference type="NCBI Taxonomy" id="2817061"/>
    <lineage>
        <taxon>Bacteria</taxon>
        <taxon>Pseudomonadati</taxon>
        <taxon>Bacteroidota</taxon>
        <taxon>Cytophagia</taxon>
        <taxon>Cytophagales</taxon>
        <taxon>Spirosomataceae</taxon>
        <taxon>Fibrella</taxon>
    </lineage>
</organism>
<evidence type="ECO:0000313" key="4">
    <source>
        <dbReference type="Proteomes" id="UP000664628"/>
    </source>
</evidence>
<proteinExistence type="predicted"/>
<name>A0ABS3JF21_9BACT</name>
<sequence length="416" mass="42233">MKQLLVCSLVCLSLSAVAQGNLPGNLSTAPLKLYPSSPYSYSGTITVTGSPVSISATAYYDYPPLTFPLPAIDQPAVRVVGNTYYLDWTGAQTARQPSRIWLEIRAAQTVVRVGYLYFVREINPGATGTLGTINIATLTRSDINQIRDSLAAAVDGSVAAAASNAATATTQAGIASAKAAEALSSKTSAADSQTKAAGSATSAAGSASAALSDRQAAQTARSGSETARDGSVNAATSAGQSAQQSQDYSTSSQGYSTSAAGSATSAGNSATNAAASAAQALATYNAMLTIPLAFSNLTGIPSYLSSSALNAKLETSLYATNRINDRADVSNHTGNTNNPHNTTAAQVGAPDLASFNTALTGKLGVNKVTTTAQVTGTPTVLQVFEVPSGDTNTGGKAFYFLDSTGQKHIILTAPIN</sequence>
<keyword evidence="2" id="KW-0732">Signal</keyword>
<dbReference type="RefSeq" id="WP_207327400.1">
    <property type="nucleotide sequence ID" value="NZ_JAFMYW010000001.1"/>
</dbReference>
<protein>
    <submittedName>
        <fullName evidence="3">Uncharacterized protein</fullName>
    </submittedName>
</protein>